<dbReference type="AlphaFoldDB" id="A0A4Y2H0W8"/>
<proteinExistence type="predicted"/>
<dbReference type="Proteomes" id="UP000499080">
    <property type="component" value="Unassembled WGS sequence"/>
</dbReference>
<organism evidence="1 2">
    <name type="scientific">Araneus ventricosus</name>
    <name type="common">Orbweaver spider</name>
    <name type="synonym">Epeira ventricosa</name>
    <dbReference type="NCBI Taxonomy" id="182803"/>
    <lineage>
        <taxon>Eukaryota</taxon>
        <taxon>Metazoa</taxon>
        <taxon>Ecdysozoa</taxon>
        <taxon>Arthropoda</taxon>
        <taxon>Chelicerata</taxon>
        <taxon>Arachnida</taxon>
        <taxon>Araneae</taxon>
        <taxon>Araneomorphae</taxon>
        <taxon>Entelegynae</taxon>
        <taxon>Araneoidea</taxon>
        <taxon>Araneidae</taxon>
        <taxon>Araneus</taxon>
    </lineage>
</organism>
<evidence type="ECO:0000313" key="2">
    <source>
        <dbReference type="Proteomes" id="UP000499080"/>
    </source>
</evidence>
<accession>A0A4Y2H0W8</accession>
<evidence type="ECO:0000313" key="1">
    <source>
        <dbReference type="EMBL" id="GBM58388.1"/>
    </source>
</evidence>
<gene>
    <name evidence="1" type="ORF">AVEN_185491_1</name>
</gene>
<keyword evidence="2" id="KW-1185">Reference proteome</keyword>
<dbReference type="EMBL" id="BGPR01001632">
    <property type="protein sequence ID" value="GBM58388.1"/>
    <property type="molecule type" value="Genomic_DNA"/>
</dbReference>
<name>A0A4Y2H0W8_ARAVE</name>
<protein>
    <submittedName>
        <fullName evidence="1">Uncharacterized protein</fullName>
    </submittedName>
</protein>
<comment type="caution">
    <text evidence="1">The sequence shown here is derived from an EMBL/GenBank/DDBJ whole genome shotgun (WGS) entry which is preliminary data.</text>
</comment>
<sequence>MKMFLGWNSCKLRDTNIVTHRKPRLMYSNLKPVPATMFPKRAWRTTSTGMKAVASGDDSFQDADEYAWIPRPSFRNGSIAIHSSVGLANRLLSHSKHPPFFQKTTRKSVFSASHGDPSLR</sequence>
<reference evidence="1 2" key="1">
    <citation type="journal article" date="2019" name="Sci. Rep.">
        <title>Orb-weaving spider Araneus ventricosus genome elucidates the spidroin gene catalogue.</title>
        <authorList>
            <person name="Kono N."/>
            <person name="Nakamura H."/>
            <person name="Ohtoshi R."/>
            <person name="Moran D.A.P."/>
            <person name="Shinohara A."/>
            <person name="Yoshida Y."/>
            <person name="Fujiwara M."/>
            <person name="Mori M."/>
            <person name="Tomita M."/>
            <person name="Arakawa K."/>
        </authorList>
    </citation>
    <scope>NUCLEOTIDE SEQUENCE [LARGE SCALE GENOMIC DNA]</scope>
</reference>